<accession>A0A3B0T2Y5</accession>
<gene>
    <name evidence="1" type="ORF">MNBD_BACTEROID03-548</name>
</gene>
<name>A0A3B0T2Y5_9ZZZZ</name>
<sequence length="138" mass="15143">MKKRININEEQPNYFNNNHKKNIMRTKNTKFFVVSCCVALTVLFSGCSKDSPLNVLGGCGTGNWVQQAESDLTNWNAAVTDYANDPTPANCAKYKSAGKNYIDVLSSFASCVPGADKNEFNEAVKEAKKELDESECGS</sequence>
<proteinExistence type="predicted"/>
<reference evidence="1" key="1">
    <citation type="submission" date="2018-06" db="EMBL/GenBank/DDBJ databases">
        <authorList>
            <person name="Zhirakovskaya E."/>
        </authorList>
    </citation>
    <scope>NUCLEOTIDE SEQUENCE</scope>
</reference>
<dbReference type="EMBL" id="UOEL01000099">
    <property type="protein sequence ID" value="VAW13111.1"/>
    <property type="molecule type" value="Genomic_DNA"/>
</dbReference>
<protein>
    <submittedName>
        <fullName evidence="1">Uncharacterized protein</fullName>
    </submittedName>
</protein>
<evidence type="ECO:0000313" key="1">
    <source>
        <dbReference type="EMBL" id="VAW13111.1"/>
    </source>
</evidence>
<organism evidence="1">
    <name type="scientific">hydrothermal vent metagenome</name>
    <dbReference type="NCBI Taxonomy" id="652676"/>
    <lineage>
        <taxon>unclassified sequences</taxon>
        <taxon>metagenomes</taxon>
        <taxon>ecological metagenomes</taxon>
    </lineage>
</organism>
<dbReference type="AlphaFoldDB" id="A0A3B0T2Y5"/>